<reference evidence="1 2" key="1">
    <citation type="journal article" date="2015" name="PLoS Pathog.">
        <title>Leptomonas seymouri: Adaptations to the Dixenous Life Cycle Analyzed by Genome Sequencing, Transcriptome Profiling and Co-infection with Leishmania donovani.</title>
        <authorList>
            <person name="Kraeva N."/>
            <person name="Butenko A."/>
            <person name="Hlavacova J."/>
            <person name="Kostygov A."/>
            <person name="Myskova J."/>
            <person name="Grybchuk D."/>
            <person name="Lestinova T."/>
            <person name="Votypka J."/>
            <person name="Volf P."/>
            <person name="Opperdoes F."/>
            <person name="Flegontov P."/>
            <person name="Lukes J."/>
            <person name="Yurchenko V."/>
        </authorList>
    </citation>
    <scope>NUCLEOTIDE SEQUENCE [LARGE SCALE GENOMIC DNA]</scope>
    <source>
        <strain evidence="1 2">ATCC 30220</strain>
    </source>
</reference>
<organism evidence="1 2">
    <name type="scientific">Leptomonas seymouri</name>
    <dbReference type="NCBI Taxonomy" id="5684"/>
    <lineage>
        <taxon>Eukaryota</taxon>
        <taxon>Discoba</taxon>
        <taxon>Euglenozoa</taxon>
        <taxon>Kinetoplastea</taxon>
        <taxon>Metakinetoplastina</taxon>
        <taxon>Trypanosomatida</taxon>
        <taxon>Trypanosomatidae</taxon>
        <taxon>Leishmaniinae</taxon>
        <taxon>Leptomonas</taxon>
    </lineage>
</organism>
<dbReference type="AlphaFoldDB" id="A0A0N0P2L1"/>
<accession>A0A0N0P2L1</accession>
<keyword evidence="2" id="KW-1185">Reference proteome</keyword>
<dbReference type="OrthoDB" id="10503009at2759"/>
<proteinExistence type="predicted"/>
<protein>
    <submittedName>
        <fullName evidence="1">p-glycoprotein e</fullName>
    </submittedName>
</protein>
<sequence length="273" mass="29984">MSCPSTDQGSTPPPPDTEAERVVFPESLAEEPLSGFEEREREQQVVRASWAAEVQALWGPEPHYEEQPEDRGGLVCGSLFYTWMGQYISQASREELTQEGLPRPMRAYRAYNVGTRLSSQMQLQQERRHAWDGHIGARVGVRWDAASDGVLRWVGAVQQYGTPDQLYAGVEWLVAPARRDVGGCACGAAMTLAGLLPTAPAPSTAARWTASFSSTFRMTTRWPLVSGWRTSSFAESCRLLGRGRPRPFRCGGLSGRSAVHASFLLCCVALSAM</sequence>
<dbReference type="Proteomes" id="UP000038009">
    <property type="component" value="Unassembled WGS sequence"/>
</dbReference>
<evidence type="ECO:0000313" key="2">
    <source>
        <dbReference type="Proteomes" id="UP000038009"/>
    </source>
</evidence>
<evidence type="ECO:0000313" key="1">
    <source>
        <dbReference type="EMBL" id="KPI82647.1"/>
    </source>
</evidence>
<dbReference type="EMBL" id="LJSK01000641">
    <property type="protein sequence ID" value="KPI82647.1"/>
    <property type="molecule type" value="Genomic_DNA"/>
</dbReference>
<gene>
    <name evidence="1" type="ORF">ABL78_8341</name>
</gene>
<dbReference type="VEuPathDB" id="TriTrypDB:Lsey_0641_0020"/>
<dbReference type="OMA" id="HAWDGHI"/>
<comment type="caution">
    <text evidence="1">The sequence shown here is derived from an EMBL/GenBank/DDBJ whole genome shotgun (WGS) entry which is preliminary data.</text>
</comment>
<name>A0A0N0P2L1_LEPSE</name>